<feature type="compositionally biased region" description="Basic residues" evidence="1">
    <location>
        <begin position="108"/>
        <end position="117"/>
    </location>
</feature>
<evidence type="ECO:0000256" key="1">
    <source>
        <dbReference type="SAM" id="MobiDB-lite"/>
    </source>
</evidence>
<sequence length="117" mass="13023">MPEFLYRDIDFRPAAVPGWRALWIDNDGRLKSDSIVGWLIQESYVVEDDGEEHPPDKPAADRERRIVAAIHAPGWGAMVTSAATEVDVWCVLGPDQPDPTPEEVAAEHHRRQGGSPE</sequence>
<organism evidence="2 3">
    <name type="scientific">Phytohabitans maris</name>
    <dbReference type="NCBI Taxonomy" id="3071409"/>
    <lineage>
        <taxon>Bacteria</taxon>
        <taxon>Bacillati</taxon>
        <taxon>Actinomycetota</taxon>
        <taxon>Actinomycetes</taxon>
        <taxon>Micromonosporales</taxon>
        <taxon>Micromonosporaceae</taxon>
    </lineage>
</organism>
<protein>
    <submittedName>
        <fullName evidence="2">Uncharacterized protein</fullName>
    </submittedName>
</protein>
<accession>A0ABU0ZEP5</accession>
<proteinExistence type="predicted"/>
<feature type="region of interest" description="Disordered" evidence="1">
    <location>
        <begin position="93"/>
        <end position="117"/>
    </location>
</feature>
<keyword evidence="3" id="KW-1185">Reference proteome</keyword>
<comment type="caution">
    <text evidence="2">The sequence shown here is derived from an EMBL/GenBank/DDBJ whole genome shotgun (WGS) entry which is preliminary data.</text>
</comment>
<evidence type="ECO:0000313" key="3">
    <source>
        <dbReference type="Proteomes" id="UP001230908"/>
    </source>
</evidence>
<evidence type="ECO:0000313" key="2">
    <source>
        <dbReference type="EMBL" id="MDQ7905503.1"/>
    </source>
</evidence>
<dbReference type="RefSeq" id="WP_308712769.1">
    <property type="nucleotide sequence ID" value="NZ_JAVHUY010000010.1"/>
</dbReference>
<gene>
    <name evidence="2" type="ORF">RB614_13315</name>
</gene>
<dbReference type="EMBL" id="JAVHUY010000010">
    <property type="protein sequence ID" value="MDQ7905503.1"/>
    <property type="molecule type" value="Genomic_DNA"/>
</dbReference>
<name>A0ABU0ZEP5_9ACTN</name>
<dbReference type="Proteomes" id="UP001230908">
    <property type="component" value="Unassembled WGS sequence"/>
</dbReference>
<reference evidence="2 3" key="1">
    <citation type="submission" date="2023-08" db="EMBL/GenBank/DDBJ databases">
        <title>Phytohabitans sansha sp. nov., isolated from marine sediment.</title>
        <authorList>
            <person name="Zhao Y."/>
            <person name="Yi K."/>
        </authorList>
    </citation>
    <scope>NUCLEOTIDE SEQUENCE [LARGE SCALE GENOMIC DNA]</scope>
    <source>
        <strain evidence="2 3">ZYX-F-186</strain>
    </source>
</reference>